<feature type="signal peptide" evidence="2">
    <location>
        <begin position="1"/>
        <end position="18"/>
    </location>
</feature>
<organism evidence="3 4">
    <name type="scientific">Pristionchus fissidentatus</name>
    <dbReference type="NCBI Taxonomy" id="1538716"/>
    <lineage>
        <taxon>Eukaryota</taxon>
        <taxon>Metazoa</taxon>
        <taxon>Ecdysozoa</taxon>
        <taxon>Nematoda</taxon>
        <taxon>Chromadorea</taxon>
        <taxon>Rhabditida</taxon>
        <taxon>Rhabditina</taxon>
        <taxon>Diplogasteromorpha</taxon>
        <taxon>Diplogasteroidea</taxon>
        <taxon>Neodiplogasteridae</taxon>
        <taxon>Pristionchus</taxon>
    </lineage>
</organism>
<evidence type="ECO:0000313" key="3">
    <source>
        <dbReference type="EMBL" id="GMT33988.1"/>
    </source>
</evidence>
<keyword evidence="4" id="KW-1185">Reference proteome</keyword>
<evidence type="ECO:0008006" key="5">
    <source>
        <dbReference type="Google" id="ProtNLM"/>
    </source>
</evidence>
<name>A0AAV5WUS1_9BILA</name>
<sequence>MYSTAFIILIATFITASALPINWKRPTSAPITFVTDKTGEIIGLYVPGLNNTKLNEPFRRSEERRQKWLQSLNQSTETSVTEATTESEVTEATTEP</sequence>
<comment type="caution">
    <text evidence="3">The sequence shown here is derived from an EMBL/GenBank/DDBJ whole genome shotgun (WGS) entry which is preliminary data.</text>
</comment>
<feature type="chain" id="PRO_5043316207" description="Secreted protein" evidence="2">
    <location>
        <begin position="19"/>
        <end position="96"/>
    </location>
</feature>
<evidence type="ECO:0000256" key="1">
    <source>
        <dbReference type="SAM" id="MobiDB-lite"/>
    </source>
</evidence>
<feature type="region of interest" description="Disordered" evidence="1">
    <location>
        <begin position="65"/>
        <end position="96"/>
    </location>
</feature>
<evidence type="ECO:0000313" key="4">
    <source>
        <dbReference type="Proteomes" id="UP001432322"/>
    </source>
</evidence>
<proteinExistence type="predicted"/>
<accession>A0AAV5WUS1</accession>
<evidence type="ECO:0000256" key="2">
    <source>
        <dbReference type="SAM" id="SignalP"/>
    </source>
</evidence>
<dbReference type="AlphaFoldDB" id="A0AAV5WUS1"/>
<feature type="compositionally biased region" description="Low complexity" evidence="1">
    <location>
        <begin position="76"/>
        <end position="96"/>
    </location>
</feature>
<reference evidence="3" key="1">
    <citation type="submission" date="2023-10" db="EMBL/GenBank/DDBJ databases">
        <title>Genome assembly of Pristionchus species.</title>
        <authorList>
            <person name="Yoshida K."/>
            <person name="Sommer R.J."/>
        </authorList>
    </citation>
    <scope>NUCLEOTIDE SEQUENCE</scope>
    <source>
        <strain evidence="3">RS5133</strain>
    </source>
</reference>
<feature type="non-terminal residue" evidence="3">
    <location>
        <position position="96"/>
    </location>
</feature>
<dbReference type="Proteomes" id="UP001432322">
    <property type="component" value="Unassembled WGS sequence"/>
</dbReference>
<protein>
    <recommendedName>
        <fullName evidence="5">Secreted protein</fullName>
    </recommendedName>
</protein>
<keyword evidence="2" id="KW-0732">Signal</keyword>
<gene>
    <name evidence="3" type="ORF">PFISCL1PPCAC_25285</name>
</gene>
<dbReference type="EMBL" id="BTSY01000006">
    <property type="protein sequence ID" value="GMT33988.1"/>
    <property type="molecule type" value="Genomic_DNA"/>
</dbReference>